<organism evidence="1 2">
    <name type="scientific">Datura stramonium</name>
    <name type="common">Jimsonweed</name>
    <name type="synonym">Common thornapple</name>
    <dbReference type="NCBI Taxonomy" id="4076"/>
    <lineage>
        <taxon>Eukaryota</taxon>
        <taxon>Viridiplantae</taxon>
        <taxon>Streptophyta</taxon>
        <taxon>Embryophyta</taxon>
        <taxon>Tracheophyta</taxon>
        <taxon>Spermatophyta</taxon>
        <taxon>Magnoliopsida</taxon>
        <taxon>eudicotyledons</taxon>
        <taxon>Gunneridae</taxon>
        <taxon>Pentapetalae</taxon>
        <taxon>asterids</taxon>
        <taxon>lamiids</taxon>
        <taxon>Solanales</taxon>
        <taxon>Solanaceae</taxon>
        <taxon>Solanoideae</taxon>
        <taxon>Datureae</taxon>
        <taxon>Datura</taxon>
    </lineage>
</organism>
<sequence length="89" mass="9436">MEARRSGGVVDLVGALLREQQEELGFTGVKEGVAFSGCLSEAAGTVMERREDAVVFGGGSLVSPEDENGGGEYGLFWWFFASNPGSFVK</sequence>
<reference evidence="1 2" key="1">
    <citation type="journal article" date="2021" name="BMC Genomics">
        <title>Datura genome reveals duplications of psychoactive alkaloid biosynthetic genes and high mutation rate following tissue culture.</title>
        <authorList>
            <person name="Rajewski A."/>
            <person name="Carter-House D."/>
            <person name="Stajich J."/>
            <person name="Litt A."/>
        </authorList>
    </citation>
    <scope>NUCLEOTIDE SEQUENCE [LARGE SCALE GENOMIC DNA]</scope>
    <source>
        <strain evidence="1">AR-01</strain>
    </source>
</reference>
<keyword evidence="2" id="KW-1185">Reference proteome</keyword>
<dbReference type="EMBL" id="JACEIK010002129">
    <property type="protein sequence ID" value="MCD9559309.1"/>
    <property type="molecule type" value="Genomic_DNA"/>
</dbReference>
<protein>
    <submittedName>
        <fullName evidence="1">Uncharacterized protein</fullName>
    </submittedName>
</protein>
<dbReference type="Proteomes" id="UP000823775">
    <property type="component" value="Unassembled WGS sequence"/>
</dbReference>
<name>A0ABS8UMJ5_DATST</name>
<evidence type="ECO:0000313" key="1">
    <source>
        <dbReference type="EMBL" id="MCD9559309.1"/>
    </source>
</evidence>
<accession>A0ABS8UMJ5</accession>
<proteinExistence type="predicted"/>
<gene>
    <name evidence="1" type="ORF">HAX54_017185</name>
</gene>
<evidence type="ECO:0000313" key="2">
    <source>
        <dbReference type="Proteomes" id="UP000823775"/>
    </source>
</evidence>
<comment type="caution">
    <text evidence="1">The sequence shown here is derived from an EMBL/GenBank/DDBJ whole genome shotgun (WGS) entry which is preliminary data.</text>
</comment>